<dbReference type="InterPro" id="IPR051937">
    <property type="entry name" value="R3H_domain_containing"/>
</dbReference>
<feature type="compositionally biased region" description="Low complexity" evidence="2">
    <location>
        <begin position="1007"/>
        <end position="1021"/>
    </location>
</feature>
<dbReference type="Proteomes" id="UP000823405">
    <property type="component" value="Unassembled WGS sequence"/>
</dbReference>
<dbReference type="AlphaFoldDB" id="A0A9P6QNS4"/>
<protein>
    <submittedName>
        <fullName evidence="4">R3H domain-containing protein 1</fullName>
    </submittedName>
</protein>
<dbReference type="PANTHER" id="PTHR15672:SF8">
    <property type="entry name" value="PROTEIN ENCORE"/>
    <property type="match status" value="1"/>
</dbReference>
<keyword evidence="5" id="KW-1185">Reference proteome</keyword>
<dbReference type="GO" id="GO:0003676">
    <property type="term" value="F:nucleic acid binding"/>
    <property type="evidence" value="ECO:0007669"/>
    <property type="project" value="InterPro"/>
</dbReference>
<name>A0A9P6QNS4_9FUNG</name>
<dbReference type="SUPFAM" id="SSF82708">
    <property type="entry name" value="R3H domain"/>
    <property type="match status" value="1"/>
</dbReference>
<feature type="non-terminal residue" evidence="4">
    <location>
        <position position="1055"/>
    </location>
</feature>
<reference evidence="4" key="1">
    <citation type="journal article" date="2020" name="Fungal Divers.">
        <title>Resolving the Mortierellaceae phylogeny through synthesis of multi-gene phylogenetics and phylogenomics.</title>
        <authorList>
            <person name="Vandepol N."/>
            <person name="Liber J."/>
            <person name="Desiro A."/>
            <person name="Na H."/>
            <person name="Kennedy M."/>
            <person name="Barry K."/>
            <person name="Grigoriev I.V."/>
            <person name="Miller A.N."/>
            <person name="O'Donnell K."/>
            <person name="Stajich J.E."/>
            <person name="Bonito G."/>
        </authorList>
    </citation>
    <scope>NUCLEOTIDE SEQUENCE</scope>
    <source>
        <strain evidence="4">NVP60</strain>
    </source>
</reference>
<evidence type="ECO:0000313" key="4">
    <source>
        <dbReference type="EMBL" id="KAG0288815.1"/>
    </source>
</evidence>
<feature type="compositionally biased region" description="Low complexity" evidence="2">
    <location>
        <begin position="764"/>
        <end position="784"/>
    </location>
</feature>
<feature type="compositionally biased region" description="Low complexity" evidence="2">
    <location>
        <begin position="307"/>
        <end position="323"/>
    </location>
</feature>
<dbReference type="InterPro" id="IPR024771">
    <property type="entry name" value="SUZ"/>
</dbReference>
<dbReference type="Gene3D" id="3.30.1370.50">
    <property type="entry name" value="R3H-like domain"/>
    <property type="match status" value="1"/>
</dbReference>
<dbReference type="SMART" id="SM00393">
    <property type="entry name" value="R3H"/>
    <property type="match status" value="1"/>
</dbReference>
<feature type="region of interest" description="Disordered" evidence="2">
    <location>
        <begin position="989"/>
        <end position="1055"/>
    </location>
</feature>
<dbReference type="InterPro" id="IPR001374">
    <property type="entry name" value="R3H_dom"/>
</dbReference>
<dbReference type="EMBL" id="JAAAIN010002958">
    <property type="protein sequence ID" value="KAG0288815.1"/>
    <property type="molecule type" value="Genomic_DNA"/>
</dbReference>
<proteinExistence type="predicted"/>
<dbReference type="CDD" id="cd02642">
    <property type="entry name" value="R3H_encore_like"/>
    <property type="match status" value="1"/>
</dbReference>
<sequence>MALDEFLVNALKNRQERLFLLKLDREFCSFINNPSQPQLEFPTLNGYYRMMVHKVANYFKLTRIVDPSQKIILFKTESSAIPPLRISDLAEEEDEQPVKMMKVLKRNPGRPSSGSATPDGPSEPERKAMSIKEREEAYAKARARIFQEDVPAKPKSPSETSDPIVPVDSPSATTVDTDSSRREGNDESPHGTNRSRTSNGKKSGAGSRQTDDQDERDGRQPSLPNSRDVSRSTSPSPSVTTNNSDLNARQSGKGLRPKAKQSKTDLAAECADDGFQSPNSGMTLTESPTVNSPSNGAPSKGYDYFAPNPNSNSGSVSPMSNGPRASYTYPQPGGHKQPRNYNGPATHNGGGSGGVGYNNAQSNSGFMKGMNAPVFVPKKPYPKHGQVNNHQNANPYNNGPIPGYPSGPSNPSHAFNNNNNNNNSNNGNNGNNHYTQQPHPNPASPWSDRSGPPVQDGPNFYVQQDAMHGNSSQSPSQGFNYSNAPNQFSQPGPTTTMRHSVEAVAANLLSRIINTIITPEHTPICTIHSSILRTMAATSMVHPPGTISHTIKDPNHLCDTTEDMTGIPPTLPHSNMHPISIQRMGCRSTLQMDPTCIQDFKNGQRYPFNHKGPYDASWGQGPGYPAGQGYDQSNTLHSPAAQPGQGGKKPYKNYHSIPPVNQQQFSSTMGGPPNAMSQALSGVGPGSIGVNGTIPHYDIERRPPKSAELFDPNGPQPSSGGGGGGGQGEYGNSGRFQGSSDGGYMNNQDGTTMGGERQPQGQRGSFHGQYQSQSSSHYNQTTSQPTHAPIAMNRSYSSSSSSAGYSGGNTSSPGPHAGGKKNHNLLYDYSVPTLPYDGSIKSTPAETDKTPAIGHILEIFGYDAQDDIFEDLALPAGSKVRRLKAANKDMLGQVLVVFKNAALASEALSTFQEGKSTWMNPEAKLHFESLCSTSEEGESAESTGEEEEEDSSESAAAAAAISSTRLQHRFNVKIWTPVLVNSVTPLKATQPQLSSSPSSDSTHHHNNNNNFNPGSSNSNGTARSEDGEEKEQEDVSGASSHSAAAVSPSSALQKE</sequence>
<feature type="compositionally biased region" description="Acidic residues" evidence="2">
    <location>
        <begin position="935"/>
        <end position="952"/>
    </location>
</feature>
<feature type="compositionally biased region" description="Low complexity" evidence="2">
    <location>
        <begin position="394"/>
        <end position="432"/>
    </location>
</feature>
<feature type="compositionally biased region" description="Polar residues" evidence="2">
    <location>
        <begin position="735"/>
        <end position="751"/>
    </location>
</feature>
<dbReference type="PROSITE" id="PS51673">
    <property type="entry name" value="SUZ"/>
    <property type="match status" value="1"/>
</dbReference>
<feature type="compositionally biased region" description="Polar residues" evidence="2">
    <location>
        <begin position="659"/>
        <end position="680"/>
    </location>
</feature>
<feature type="region of interest" description="Disordered" evidence="2">
    <location>
        <begin position="611"/>
        <end position="824"/>
    </location>
</feature>
<gene>
    <name evidence="4" type="primary">R3HDM1</name>
    <name evidence="4" type="ORF">BGZ97_006666</name>
</gene>
<feature type="compositionally biased region" description="Low complexity" evidence="2">
    <location>
        <begin position="1036"/>
        <end position="1055"/>
    </location>
</feature>
<feature type="region of interest" description="Disordered" evidence="2">
    <location>
        <begin position="931"/>
        <end position="960"/>
    </location>
</feature>
<organism evidence="4 5">
    <name type="scientific">Linnemannia gamsii</name>
    <dbReference type="NCBI Taxonomy" id="64522"/>
    <lineage>
        <taxon>Eukaryota</taxon>
        <taxon>Fungi</taxon>
        <taxon>Fungi incertae sedis</taxon>
        <taxon>Mucoromycota</taxon>
        <taxon>Mortierellomycotina</taxon>
        <taxon>Mortierellomycetes</taxon>
        <taxon>Mortierellales</taxon>
        <taxon>Mortierellaceae</taxon>
        <taxon>Linnemannia</taxon>
    </lineage>
</organism>
<feature type="compositionally biased region" description="Polar residues" evidence="2">
    <location>
        <begin position="190"/>
        <end position="201"/>
    </location>
</feature>
<feature type="compositionally biased region" description="Low complexity" evidence="2">
    <location>
        <begin position="225"/>
        <end position="245"/>
    </location>
</feature>
<feature type="domain" description="SUZ" evidence="3">
    <location>
        <begin position="80"/>
        <end position="150"/>
    </location>
</feature>
<dbReference type="PANTHER" id="PTHR15672">
    <property type="entry name" value="CAMP-REGULATED PHOSPHOPROTEIN 21 RELATED R3H DOMAIN CONTAINING PROTEIN"/>
    <property type="match status" value="1"/>
</dbReference>
<dbReference type="InterPro" id="IPR036867">
    <property type="entry name" value="R3H_dom_sf"/>
</dbReference>
<feature type="region of interest" description="Disordered" evidence="2">
    <location>
        <begin position="377"/>
        <end position="495"/>
    </location>
</feature>
<evidence type="ECO:0000313" key="5">
    <source>
        <dbReference type="Proteomes" id="UP000823405"/>
    </source>
</evidence>
<accession>A0A9P6QNS4</accession>
<feature type="compositionally biased region" description="Low complexity" evidence="2">
    <location>
        <begin position="795"/>
        <end position="812"/>
    </location>
</feature>
<dbReference type="Pfam" id="PF12752">
    <property type="entry name" value="SUZ"/>
    <property type="match status" value="1"/>
</dbReference>
<evidence type="ECO:0000256" key="2">
    <source>
        <dbReference type="SAM" id="MobiDB-lite"/>
    </source>
</evidence>
<feature type="region of interest" description="Disordered" evidence="2">
    <location>
        <begin position="102"/>
        <end position="362"/>
    </location>
</feature>
<keyword evidence="1" id="KW-0597">Phosphoprotein</keyword>
<evidence type="ECO:0000256" key="1">
    <source>
        <dbReference type="ARBA" id="ARBA00022553"/>
    </source>
</evidence>
<feature type="compositionally biased region" description="Basic and acidic residues" evidence="2">
    <location>
        <begin position="178"/>
        <end position="189"/>
    </location>
</feature>
<dbReference type="OrthoDB" id="278430at2759"/>
<comment type="caution">
    <text evidence="4">The sequence shown here is derived from an EMBL/GenBank/DDBJ whole genome shotgun (WGS) entry which is preliminary data.</text>
</comment>
<feature type="compositionally biased region" description="Polar residues" evidence="2">
    <location>
        <begin position="469"/>
        <end position="495"/>
    </location>
</feature>
<feature type="compositionally biased region" description="Gly residues" evidence="2">
    <location>
        <begin position="719"/>
        <end position="731"/>
    </location>
</feature>
<feature type="compositionally biased region" description="Basic and acidic residues" evidence="2">
    <location>
        <begin position="123"/>
        <end position="152"/>
    </location>
</feature>
<feature type="compositionally biased region" description="Polar residues" evidence="2">
    <location>
        <begin position="276"/>
        <end position="297"/>
    </location>
</feature>
<evidence type="ECO:0000259" key="3">
    <source>
        <dbReference type="PROSITE" id="PS51673"/>
    </source>
</evidence>